<reference evidence="2 3" key="1">
    <citation type="submission" date="2019-06" db="EMBL/GenBank/DDBJ databases">
        <title>Sulfurimonas gotlandica sp. nov., a chemoautotrophic and psychrotolerant epsilonproteobacterium isolated from a pelagic redoxcline, and an emended description of the genus Sulfurimonas.</title>
        <authorList>
            <person name="Wang S."/>
            <person name="Jiang L."/>
            <person name="Shao Z."/>
        </authorList>
    </citation>
    <scope>NUCLEOTIDE SEQUENCE [LARGE SCALE GENOMIC DNA]</scope>
    <source>
        <strain evidence="2 3">S2-6</strain>
    </source>
</reference>
<name>A0A7M1AYZ0_9BACT</name>
<sequence>MIRVLLFLSLFFLMLHARENPFFPVQSGEDIPLTSNQTTKLPMLKRATVTLPSTARTIESVTVTYKNLDGSIAHKKVTIQNAIDWHLPIFISQNYNESDTTQFIEKQSKKSSKKIKYKKVASLKFIAFYVKKNKLKILTKDKILRNFLLVKPHRIVCDFKRDTDIGSLIKSLKEGSLFTKIRLGTHKGYYRVVIELDGYYSYKLDYIRGGYIITLL</sequence>
<dbReference type="KEGG" id="ssei:FJR45_00830"/>
<dbReference type="Pfam" id="PF11741">
    <property type="entry name" value="AMIN"/>
    <property type="match status" value="1"/>
</dbReference>
<gene>
    <name evidence="2" type="ORF">FJR45_00830</name>
</gene>
<evidence type="ECO:0000313" key="3">
    <source>
        <dbReference type="Proteomes" id="UP000593719"/>
    </source>
</evidence>
<dbReference type="AlphaFoldDB" id="A0A7M1AYZ0"/>
<dbReference type="InterPro" id="IPR021731">
    <property type="entry name" value="AMIN_dom"/>
</dbReference>
<organism evidence="2 3">
    <name type="scientific">Sulfurimonas sediminis</name>
    <dbReference type="NCBI Taxonomy" id="2590020"/>
    <lineage>
        <taxon>Bacteria</taxon>
        <taxon>Pseudomonadati</taxon>
        <taxon>Campylobacterota</taxon>
        <taxon>Epsilonproteobacteria</taxon>
        <taxon>Campylobacterales</taxon>
        <taxon>Sulfurimonadaceae</taxon>
        <taxon>Sulfurimonas</taxon>
    </lineage>
</organism>
<proteinExistence type="predicted"/>
<feature type="domain" description="AMIN" evidence="1">
    <location>
        <begin position="132"/>
        <end position="209"/>
    </location>
</feature>
<keyword evidence="3" id="KW-1185">Reference proteome</keyword>
<evidence type="ECO:0000313" key="2">
    <source>
        <dbReference type="EMBL" id="QOP42575.1"/>
    </source>
</evidence>
<evidence type="ECO:0000259" key="1">
    <source>
        <dbReference type="Pfam" id="PF11741"/>
    </source>
</evidence>
<protein>
    <submittedName>
        <fullName evidence="2">AMIN domain-containing protein</fullName>
    </submittedName>
</protein>
<dbReference type="Proteomes" id="UP000593719">
    <property type="component" value="Chromosome"/>
</dbReference>
<dbReference type="RefSeq" id="WP_193150936.1">
    <property type="nucleotide sequence ID" value="NZ_CP041235.1"/>
</dbReference>
<accession>A0A7M1AYZ0</accession>
<dbReference type="EMBL" id="CP041235">
    <property type="protein sequence ID" value="QOP42575.1"/>
    <property type="molecule type" value="Genomic_DNA"/>
</dbReference>